<evidence type="ECO:0000313" key="7">
    <source>
        <dbReference type="Proteomes" id="UP000230066"/>
    </source>
</evidence>
<organism evidence="6 7">
    <name type="scientific">Fasciola hepatica</name>
    <name type="common">Liver fluke</name>
    <dbReference type="NCBI Taxonomy" id="6192"/>
    <lineage>
        <taxon>Eukaryota</taxon>
        <taxon>Metazoa</taxon>
        <taxon>Spiralia</taxon>
        <taxon>Lophotrochozoa</taxon>
        <taxon>Platyhelminthes</taxon>
        <taxon>Trematoda</taxon>
        <taxon>Digenea</taxon>
        <taxon>Plagiorchiida</taxon>
        <taxon>Echinostomata</taxon>
        <taxon>Echinostomatoidea</taxon>
        <taxon>Fasciolidae</taxon>
        <taxon>Fasciola</taxon>
    </lineage>
</organism>
<dbReference type="GO" id="GO:0008270">
    <property type="term" value="F:zinc ion binding"/>
    <property type="evidence" value="ECO:0007669"/>
    <property type="project" value="InterPro"/>
</dbReference>
<dbReference type="EMBL" id="JXXN02000386">
    <property type="protein sequence ID" value="THD27559.1"/>
    <property type="molecule type" value="Genomic_DNA"/>
</dbReference>
<comment type="caution">
    <text evidence="6">The sequence shown here is derived from an EMBL/GenBank/DDBJ whole genome shotgun (WGS) entry which is preliminary data.</text>
</comment>
<evidence type="ECO:0000256" key="2">
    <source>
        <dbReference type="ARBA" id="ARBA00005988"/>
    </source>
</evidence>
<dbReference type="Pfam" id="PF00246">
    <property type="entry name" value="Peptidase_M14"/>
    <property type="match status" value="1"/>
</dbReference>
<feature type="region of interest" description="Disordered" evidence="4">
    <location>
        <begin position="556"/>
        <end position="577"/>
    </location>
</feature>
<dbReference type="PANTHER" id="PTHR12756:SF12">
    <property type="entry name" value="CYTOSOLIC CARBOXYPEPTIDASE-LIKE PROTEIN 5"/>
    <property type="match status" value="1"/>
</dbReference>
<feature type="domain" description="Peptidase M14" evidence="5">
    <location>
        <begin position="214"/>
        <end position="532"/>
    </location>
</feature>
<dbReference type="PROSITE" id="PS52035">
    <property type="entry name" value="PEPTIDASE_M14"/>
    <property type="match status" value="1"/>
</dbReference>
<dbReference type="GO" id="GO:0004181">
    <property type="term" value="F:metallocarboxypeptidase activity"/>
    <property type="evidence" value="ECO:0007669"/>
    <property type="project" value="InterPro"/>
</dbReference>
<feature type="active site" description="Proton donor/acceptor" evidence="3">
    <location>
        <position position="509"/>
    </location>
</feature>
<dbReference type="PANTHER" id="PTHR12756">
    <property type="entry name" value="CYTOSOLIC CARBOXYPEPTIDASE"/>
    <property type="match status" value="1"/>
</dbReference>
<keyword evidence="6" id="KW-0121">Carboxypeptidase</keyword>
<dbReference type="SUPFAM" id="SSF53187">
    <property type="entry name" value="Zn-dependent exopeptidases"/>
    <property type="match status" value="1"/>
</dbReference>
<dbReference type="Pfam" id="PF18027">
    <property type="entry name" value="Pepdidase_M14_N"/>
    <property type="match status" value="1"/>
</dbReference>
<proteinExistence type="inferred from homology"/>
<name>A0A4E0RFA0_FASHE</name>
<dbReference type="Gene3D" id="3.40.630.10">
    <property type="entry name" value="Zn peptidases"/>
    <property type="match status" value="1"/>
</dbReference>
<evidence type="ECO:0000256" key="4">
    <source>
        <dbReference type="SAM" id="MobiDB-lite"/>
    </source>
</evidence>
<accession>A0A4E0RFA0</accession>
<dbReference type="Gene3D" id="2.60.40.3120">
    <property type="match status" value="1"/>
</dbReference>
<evidence type="ECO:0000256" key="3">
    <source>
        <dbReference type="PROSITE-ProRule" id="PRU01379"/>
    </source>
</evidence>
<reference evidence="6" key="1">
    <citation type="submission" date="2019-03" db="EMBL/GenBank/DDBJ databases">
        <title>Improved annotation for the trematode Fasciola hepatica.</title>
        <authorList>
            <person name="Choi Y.-J."/>
            <person name="Martin J."/>
            <person name="Mitreva M."/>
        </authorList>
    </citation>
    <scope>NUCLEOTIDE SEQUENCE [LARGE SCALE GENOMIC DNA]</scope>
</reference>
<keyword evidence="6" id="KW-0645">Protease</keyword>
<dbReference type="AlphaFoldDB" id="A0A4E0RFA0"/>
<dbReference type="InterPro" id="IPR040626">
    <property type="entry name" value="Pepdidase_M14_N"/>
</dbReference>
<dbReference type="InterPro" id="IPR000834">
    <property type="entry name" value="Peptidase_M14"/>
</dbReference>
<dbReference type="InterPro" id="IPR050821">
    <property type="entry name" value="Cytosolic_carboxypeptidase"/>
</dbReference>
<keyword evidence="6" id="KW-0378">Hydrolase</keyword>
<protein>
    <submittedName>
        <fullName evidence="6">Cytosolic carboxypeptidase protein 5</fullName>
    </submittedName>
</protein>
<sequence length="675" mass="76346">MDIRVGGLIFSSNFDSGNLARVERVTPDLFEEQSSSPSNSSCKIGQVPKMAFSNNASGNVSIFDLRVDHEFKIWTRPDCSGTMFENGNRTWFHFSIRGYAPGKLLRITIMNLNKQSKIYSQGYAPIYRVCHPNQPFPRWQRIRDRPAWNTVEGQFLLTFLHRFSDLRGSTTFFAFCYPWTYSDTQAQLSYLETFFHNKTTSLQMSLNQLRHLADPGDVSESVLVGSEEISISDQLLDKVYFHRELLCYSLEGRRIDLITLTDWSGRLEFREDYFDPLLFPNRKQKRPWKFIGKKIVMITARVHPGETPSSHVFNGILEMLLRPNDARSCQLRHQYVFKLIPLLNPDGVFLGHYRTDTRGVNLNRVYLNPDFLYYPSIYACKALLVYHHTQYATNFPYAGFLDNVLHTISKQSGTEVCKCPGSPLTTQSFVMTMTDGSQSTVMEQQTTEMTETAPVWPNGETNCIPRDPKAPVVFSTQNDPEIMKENFQASTGNVHSLWHSTFNLSLSQEEPDTGPEPVEDHGKLIPVPIDSDDVPSISTQTSGAVSSKVHTVPTDVAPCEESNDMTQSTHSIRENPPSCTELTVNQSYQPNKGATCTASYVNTRPKTHTAVLSTASTRSKRKVSTKWMKTPRSISAVGYRLNAIRNSCKPSKLVVALRNRKNANAKMNCPPGIFT</sequence>
<feature type="region of interest" description="Disordered" evidence="4">
    <location>
        <begin position="530"/>
        <end position="549"/>
    </location>
</feature>
<gene>
    <name evidence="6" type="ORF">D915_001436</name>
</gene>
<dbReference type="GO" id="GO:0006508">
    <property type="term" value="P:proteolysis"/>
    <property type="evidence" value="ECO:0007669"/>
    <property type="project" value="InterPro"/>
</dbReference>
<dbReference type="Proteomes" id="UP000230066">
    <property type="component" value="Unassembled WGS sequence"/>
</dbReference>
<keyword evidence="7" id="KW-1185">Reference proteome</keyword>
<comment type="cofactor">
    <cofactor evidence="1">
        <name>Zn(2+)</name>
        <dbReference type="ChEBI" id="CHEBI:29105"/>
    </cofactor>
</comment>
<evidence type="ECO:0000256" key="1">
    <source>
        <dbReference type="ARBA" id="ARBA00001947"/>
    </source>
</evidence>
<comment type="similarity">
    <text evidence="2 3">Belongs to the peptidase M14 family.</text>
</comment>
<feature type="compositionally biased region" description="Polar residues" evidence="4">
    <location>
        <begin position="536"/>
        <end position="549"/>
    </location>
</feature>
<evidence type="ECO:0000313" key="6">
    <source>
        <dbReference type="EMBL" id="THD27559.1"/>
    </source>
</evidence>
<evidence type="ECO:0000259" key="5">
    <source>
        <dbReference type="PROSITE" id="PS52035"/>
    </source>
</evidence>